<feature type="transmembrane region" description="Helical" evidence="1">
    <location>
        <begin position="18"/>
        <end position="39"/>
    </location>
</feature>
<reference evidence="2 3" key="1">
    <citation type="submission" date="2020-03" db="EMBL/GenBank/DDBJ databases">
        <title>Genomic Encyclopedia of Archaeal and Bacterial Type Strains, Phase II (KMG-II): from individual species to whole genera.</title>
        <authorList>
            <person name="Goeker M."/>
        </authorList>
    </citation>
    <scope>NUCLEOTIDE SEQUENCE [LARGE SCALE GENOMIC DNA]</scope>
    <source>
        <strain evidence="2 3">DSM 4749</strain>
    </source>
</reference>
<keyword evidence="1" id="KW-0812">Transmembrane</keyword>
<name>A0A846MIM8_9BACL</name>
<evidence type="ECO:0000313" key="3">
    <source>
        <dbReference type="Proteomes" id="UP000532769"/>
    </source>
</evidence>
<evidence type="ECO:0000256" key="1">
    <source>
        <dbReference type="SAM" id="Phobius"/>
    </source>
</evidence>
<keyword evidence="3" id="KW-1185">Reference proteome</keyword>
<dbReference type="Proteomes" id="UP000532769">
    <property type="component" value="Unassembled WGS sequence"/>
</dbReference>
<proteinExistence type="predicted"/>
<organism evidence="2 3">
    <name type="scientific">Saccharococcus thermophilus</name>
    <dbReference type="NCBI Taxonomy" id="29396"/>
    <lineage>
        <taxon>Bacteria</taxon>
        <taxon>Bacillati</taxon>
        <taxon>Bacillota</taxon>
        <taxon>Bacilli</taxon>
        <taxon>Bacillales</taxon>
        <taxon>Anoxybacillaceae</taxon>
        <taxon>Saccharococcus</taxon>
    </lineage>
</organism>
<dbReference type="EMBL" id="JAASRS010000001">
    <property type="protein sequence ID" value="NIK14825.1"/>
    <property type="molecule type" value="Genomic_DNA"/>
</dbReference>
<sequence length="40" mass="4610">MDKQTIADKIMETVVNGLAIMMMVAGIPYFLFILCQFLLW</sequence>
<evidence type="ECO:0000313" key="2">
    <source>
        <dbReference type="EMBL" id="NIK14825.1"/>
    </source>
</evidence>
<keyword evidence="1" id="KW-0472">Membrane</keyword>
<gene>
    <name evidence="2" type="ORF">BDD39_001335</name>
</gene>
<keyword evidence="1" id="KW-1133">Transmembrane helix</keyword>
<protein>
    <submittedName>
        <fullName evidence="2">Uncharacterized protein</fullName>
    </submittedName>
</protein>
<dbReference type="RefSeq" id="WP_166909294.1">
    <property type="nucleotide sequence ID" value="NZ_JAASRS010000001.1"/>
</dbReference>
<comment type="caution">
    <text evidence="2">The sequence shown here is derived from an EMBL/GenBank/DDBJ whole genome shotgun (WGS) entry which is preliminary data.</text>
</comment>
<accession>A0A846MIM8</accession>
<dbReference type="AlphaFoldDB" id="A0A846MIM8"/>